<protein>
    <submittedName>
        <fullName evidence="1">Uncharacterized protein</fullName>
    </submittedName>
</protein>
<keyword evidence="2" id="KW-1185">Reference proteome</keyword>
<feature type="non-terminal residue" evidence="1">
    <location>
        <position position="1"/>
    </location>
</feature>
<dbReference type="Proteomes" id="UP000410492">
    <property type="component" value="Unassembled WGS sequence"/>
</dbReference>
<proteinExistence type="predicted"/>
<accession>A0A653CBP3</accession>
<dbReference type="EMBL" id="CAACVG010007259">
    <property type="protein sequence ID" value="VEN44500.1"/>
    <property type="molecule type" value="Genomic_DNA"/>
</dbReference>
<sequence>NLQSQDANSLIAGLRRITVLTAFSKIISLFEQKKMEDKDKKRGPNYTEKEKSTPKYAWPGSFFTLNL</sequence>
<evidence type="ECO:0000313" key="1">
    <source>
        <dbReference type="EMBL" id="VEN44500.1"/>
    </source>
</evidence>
<organism evidence="1 2">
    <name type="scientific">Callosobruchus maculatus</name>
    <name type="common">Southern cowpea weevil</name>
    <name type="synonym">Pulse bruchid</name>
    <dbReference type="NCBI Taxonomy" id="64391"/>
    <lineage>
        <taxon>Eukaryota</taxon>
        <taxon>Metazoa</taxon>
        <taxon>Ecdysozoa</taxon>
        <taxon>Arthropoda</taxon>
        <taxon>Hexapoda</taxon>
        <taxon>Insecta</taxon>
        <taxon>Pterygota</taxon>
        <taxon>Neoptera</taxon>
        <taxon>Endopterygota</taxon>
        <taxon>Coleoptera</taxon>
        <taxon>Polyphaga</taxon>
        <taxon>Cucujiformia</taxon>
        <taxon>Chrysomeloidea</taxon>
        <taxon>Chrysomelidae</taxon>
        <taxon>Bruchinae</taxon>
        <taxon>Bruchini</taxon>
        <taxon>Callosobruchus</taxon>
    </lineage>
</organism>
<name>A0A653CBP3_CALMS</name>
<gene>
    <name evidence="1" type="ORF">CALMAC_LOCUS7265</name>
</gene>
<dbReference type="AlphaFoldDB" id="A0A653CBP3"/>
<evidence type="ECO:0000313" key="2">
    <source>
        <dbReference type="Proteomes" id="UP000410492"/>
    </source>
</evidence>
<reference evidence="1 2" key="1">
    <citation type="submission" date="2019-01" db="EMBL/GenBank/DDBJ databases">
        <authorList>
            <person name="Sayadi A."/>
        </authorList>
    </citation>
    <scope>NUCLEOTIDE SEQUENCE [LARGE SCALE GENOMIC DNA]</scope>
</reference>